<evidence type="ECO:0000313" key="2">
    <source>
        <dbReference type="EMBL" id="SDK59408.1"/>
    </source>
</evidence>
<keyword evidence="3" id="KW-1185">Reference proteome</keyword>
<feature type="transmembrane region" description="Helical" evidence="1">
    <location>
        <begin position="12"/>
        <end position="36"/>
    </location>
</feature>
<dbReference type="AlphaFoldDB" id="A0A1G9D683"/>
<keyword evidence="1" id="KW-1133">Transmembrane helix</keyword>
<sequence length="102" mass="11939">MEIKYHAIATPANIQAIFLLFLCFCSLKILIPAILLPDHQATQLLPERPDTLLFHYRLLGKAVIWRRRRQRPLQAYRTFPDTVSRFLATTYTTDNVVDQQQL</sequence>
<keyword evidence="1" id="KW-0472">Membrane</keyword>
<gene>
    <name evidence="2" type="ORF">SAMN05192566_1807</name>
</gene>
<proteinExistence type="predicted"/>
<organism evidence="2 3">
    <name type="scientific">Methylophilus rhizosphaerae</name>
    <dbReference type="NCBI Taxonomy" id="492660"/>
    <lineage>
        <taxon>Bacteria</taxon>
        <taxon>Pseudomonadati</taxon>
        <taxon>Pseudomonadota</taxon>
        <taxon>Betaproteobacteria</taxon>
        <taxon>Nitrosomonadales</taxon>
        <taxon>Methylophilaceae</taxon>
        <taxon>Methylophilus</taxon>
    </lineage>
</organism>
<protein>
    <submittedName>
        <fullName evidence="2">Uncharacterized protein</fullName>
    </submittedName>
</protein>
<name>A0A1G9D683_9PROT</name>
<dbReference type="Proteomes" id="UP000198629">
    <property type="component" value="Unassembled WGS sequence"/>
</dbReference>
<evidence type="ECO:0000313" key="3">
    <source>
        <dbReference type="Proteomes" id="UP000198629"/>
    </source>
</evidence>
<dbReference type="EMBL" id="FNFX01000003">
    <property type="protein sequence ID" value="SDK59408.1"/>
    <property type="molecule type" value="Genomic_DNA"/>
</dbReference>
<keyword evidence="1" id="KW-0812">Transmembrane</keyword>
<reference evidence="3" key="1">
    <citation type="submission" date="2016-10" db="EMBL/GenBank/DDBJ databases">
        <authorList>
            <person name="Varghese N."/>
            <person name="Submissions S."/>
        </authorList>
    </citation>
    <scope>NUCLEOTIDE SEQUENCE [LARGE SCALE GENOMIC DNA]</scope>
    <source>
        <strain evidence="3">CBMB127</strain>
    </source>
</reference>
<dbReference type="STRING" id="492660.SAMN05192566_1807"/>
<accession>A0A1G9D683</accession>
<evidence type="ECO:0000256" key="1">
    <source>
        <dbReference type="SAM" id="Phobius"/>
    </source>
</evidence>